<sequence length="455" mass="49713">MGLGDLDSLEDDEGGNGGGGRKSVVEVSLSSVQCSICLDVIEDNGERSRAKLYCGHEFHLDCIGSAFNSKGVMQCPNCRKIEKGQWLFANGHRSCPELSMDDMVPEEDLYDLSYTEMSFGVQWCPYNGLTRVSSSFEESESPSNAYQELLGPHPIFAEHTAASSVAHSCPYIPFFNPFHSSLNSNESVADGLSFSHHWNGLSGLNDISTSHAFSAVDVPYPSWEHQSSSSFTPSTSHASSTDQASVASTSLRPTRGDGDGQVRPGPFVRPILLGNGSGSRAGSSSASSMVPPYPNNSSRGHERMFQGLHAFHQQQQTNPNGFRSHAPNMRRSSGPRGLATSAGPVTSSSDHNSGFFVFPSSGSSGRNIQETENQLRTRFYAWERDRFAPFPLIPVDRESSWWGPFHQTSSGSDPGSRGSYWHRYGGSERMPSQSRPESSHYQPLHHPSGRIYPFI</sequence>
<organism evidence="4 5">
    <name type="scientific">Papaver nudicaule</name>
    <name type="common">Iceland poppy</name>
    <dbReference type="NCBI Taxonomy" id="74823"/>
    <lineage>
        <taxon>Eukaryota</taxon>
        <taxon>Viridiplantae</taxon>
        <taxon>Streptophyta</taxon>
        <taxon>Embryophyta</taxon>
        <taxon>Tracheophyta</taxon>
        <taxon>Spermatophyta</taxon>
        <taxon>Magnoliopsida</taxon>
        <taxon>Ranunculales</taxon>
        <taxon>Papaveraceae</taxon>
        <taxon>Papaveroideae</taxon>
        <taxon>Papaver</taxon>
    </lineage>
</organism>
<evidence type="ECO:0000256" key="1">
    <source>
        <dbReference type="PROSITE-ProRule" id="PRU00175"/>
    </source>
</evidence>
<dbReference type="SUPFAM" id="SSF57850">
    <property type="entry name" value="RING/U-box"/>
    <property type="match status" value="1"/>
</dbReference>
<keyword evidence="5" id="KW-1185">Reference proteome</keyword>
<dbReference type="InterPro" id="IPR013083">
    <property type="entry name" value="Znf_RING/FYVE/PHD"/>
</dbReference>
<dbReference type="Gene3D" id="3.30.40.10">
    <property type="entry name" value="Zinc/RING finger domain, C3HC4 (zinc finger)"/>
    <property type="match status" value="1"/>
</dbReference>
<dbReference type="Proteomes" id="UP001177140">
    <property type="component" value="Unassembled WGS sequence"/>
</dbReference>
<feature type="compositionally biased region" description="Low complexity" evidence="2">
    <location>
        <begin position="278"/>
        <end position="288"/>
    </location>
</feature>
<feature type="compositionally biased region" description="Polar residues" evidence="2">
    <location>
        <begin position="430"/>
        <end position="441"/>
    </location>
</feature>
<dbReference type="AlphaFoldDB" id="A0AA42AZ04"/>
<reference evidence="4" key="1">
    <citation type="submission" date="2022-03" db="EMBL/GenBank/DDBJ databases">
        <title>A functionally conserved STORR gene fusion in Papaver species that diverged 16.8 million years ago.</title>
        <authorList>
            <person name="Catania T."/>
        </authorList>
    </citation>
    <scope>NUCLEOTIDE SEQUENCE</scope>
    <source>
        <strain evidence="4">S-191538</strain>
    </source>
</reference>
<keyword evidence="1" id="KW-0862">Zinc</keyword>
<evidence type="ECO:0000256" key="2">
    <source>
        <dbReference type="SAM" id="MobiDB-lite"/>
    </source>
</evidence>
<name>A0AA42AZ04_PAPNU</name>
<feature type="compositionally biased region" description="Polar residues" evidence="2">
    <location>
        <begin position="242"/>
        <end position="252"/>
    </location>
</feature>
<keyword evidence="1" id="KW-0479">Metal-binding</keyword>
<evidence type="ECO:0000313" key="4">
    <source>
        <dbReference type="EMBL" id="MCL7045463.1"/>
    </source>
</evidence>
<feature type="region of interest" description="Disordered" evidence="2">
    <location>
        <begin position="1"/>
        <end position="21"/>
    </location>
</feature>
<gene>
    <name evidence="4" type="ORF">MKW94_016041</name>
</gene>
<dbReference type="SMART" id="SM00184">
    <property type="entry name" value="RING"/>
    <property type="match status" value="1"/>
</dbReference>
<evidence type="ECO:0000313" key="5">
    <source>
        <dbReference type="Proteomes" id="UP001177140"/>
    </source>
</evidence>
<dbReference type="PROSITE" id="PS50089">
    <property type="entry name" value="ZF_RING_2"/>
    <property type="match status" value="1"/>
</dbReference>
<protein>
    <recommendedName>
        <fullName evidence="3">RING-type domain-containing protein</fullName>
    </recommendedName>
</protein>
<feature type="domain" description="RING-type" evidence="3">
    <location>
        <begin position="34"/>
        <end position="79"/>
    </location>
</feature>
<feature type="region of interest" description="Disordered" evidence="2">
    <location>
        <begin position="224"/>
        <end position="298"/>
    </location>
</feature>
<evidence type="ECO:0000259" key="3">
    <source>
        <dbReference type="PROSITE" id="PS50089"/>
    </source>
</evidence>
<dbReference type="EMBL" id="JAJJMA010270085">
    <property type="protein sequence ID" value="MCL7045463.1"/>
    <property type="molecule type" value="Genomic_DNA"/>
</dbReference>
<dbReference type="PANTHER" id="PTHR46798:SF3">
    <property type="entry name" value="RING FINGER FAMILY PROTEIN"/>
    <property type="match status" value="1"/>
</dbReference>
<accession>A0AA42AZ04</accession>
<feature type="region of interest" description="Disordered" evidence="2">
    <location>
        <begin position="406"/>
        <end position="448"/>
    </location>
</feature>
<dbReference type="GO" id="GO:0008270">
    <property type="term" value="F:zinc ion binding"/>
    <property type="evidence" value="ECO:0007669"/>
    <property type="project" value="UniProtKB-KW"/>
</dbReference>
<dbReference type="GO" id="GO:0004842">
    <property type="term" value="F:ubiquitin-protein transferase activity"/>
    <property type="evidence" value="ECO:0007669"/>
    <property type="project" value="InterPro"/>
</dbReference>
<dbReference type="PANTHER" id="PTHR46798">
    <property type="entry name" value="OS09G0511500 PROTEIN"/>
    <property type="match status" value="1"/>
</dbReference>
<dbReference type="InterPro" id="IPR001841">
    <property type="entry name" value="Znf_RING"/>
</dbReference>
<proteinExistence type="predicted"/>
<dbReference type="Pfam" id="PF13639">
    <property type="entry name" value="zf-RING_2"/>
    <property type="match status" value="1"/>
</dbReference>
<feature type="compositionally biased region" description="Low complexity" evidence="2">
    <location>
        <begin position="227"/>
        <end position="241"/>
    </location>
</feature>
<feature type="region of interest" description="Disordered" evidence="2">
    <location>
        <begin position="317"/>
        <end position="350"/>
    </location>
</feature>
<keyword evidence="1" id="KW-0863">Zinc-finger</keyword>
<comment type="caution">
    <text evidence="4">The sequence shown here is derived from an EMBL/GenBank/DDBJ whole genome shotgun (WGS) entry which is preliminary data.</text>
</comment>
<dbReference type="InterPro" id="IPR044274">
    <property type="entry name" value="RFI2"/>
</dbReference>